<keyword evidence="4" id="KW-0963">Cytoplasm</keyword>
<dbReference type="FunFam" id="3.90.740.10:FF:000010">
    <property type="entry name" value="Valine--tRNA ligase"/>
    <property type="match status" value="1"/>
</dbReference>
<dbReference type="InterPro" id="IPR009080">
    <property type="entry name" value="tRNAsynth_Ia_anticodon-bd"/>
</dbReference>
<evidence type="ECO:0000256" key="4">
    <source>
        <dbReference type="ARBA" id="ARBA00022490"/>
    </source>
</evidence>
<dbReference type="GO" id="GO:0005524">
    <property type="term" value="F:ATP binding"/>
    <property type="evidence" value="ECO:0007669"/>
    <property type="project" value="UniProtKB-KW"/>
</dbReference>
<evidence type="ECO:0000259" key="14">
    <source>
        <dbReference type="Pfam" id="PF00133"/>
    </source>
</evidence>
<dbReference type="FunFam" id="3.40.50.620:FF:000032">
    <property type="entry name" value="Valine--tRNA ligase"/>
    <property type="match status" value="1"/>
</dbReference>
<evidence type="ECO:0000256" key="13">
    <source>
        <dbReference type="RuleBase" id="RU363035"/>
    </source>
</evidence>
<dbReference type="Proteomes" id="UP000228681">
    <property type="component" value="Unassembled WGS sequence"/>
</dbReference>
<dbReference type="EMBL" id="PCRS01000040">
    <property type="protein sequence ID" value="PIP24817.1"/>
    <property type="molecule type" value="Genomic_DNA"/>
</dbReference>
<gene>
    <name evidence="16" type="primary">valS</name>
    <name evidence="16" type="ORF">COX34_02255</name>
</gene>
<dbReference type="InterPro" id="IPR002303">
    <property type="entry name" value="Valyl-tRNA_ligase"/>
</dbReference>
<evidence type="ECO:0000256" key="3">
    <source>
        <dbReference type="ARBA" id="ARBA00013169"/>
    </source>
</evidence>
<dbReference type="CDD" id="cd00817">
    <property type="entry name" value="ValRS_core"/>
    <property type="match status" value="1"/>
</dbReference>
<comment type="subcellular location">
    <subcellularLocation>
        <location evidence="1">Cytoplasm</location>
    </subcellularLocation>
</comment>
<dbReference type="Pfam" id="PF08264">
    <property type="entry name" value="Anticodon_1"/>
    <property type="match status" value="1"/>
</dbReference>
<dbReference type="PANTHER" id="PTHR11946:SF93">
    <property type="entry name" value="VALINE--TRNA LIGASE, CHLOROPLASTIC_MITOCHONDRIAL 2"/>
    <property type="match status" value="1"/>
</dbReference>
<dbReference type="GO" id="GO:0002161">
    <property type="term" value="F:aminoacyl-tRNA deacylase activity"/>
    <property type="evidence" value="ECO:0007669"/>
    <property type="project" value="InterPro"/>
</dbReference>
<accession>A0A2G9Z021</accession>
<organism evidence="16 17">
    <name type="scientific">Candidatus Nealsonbacteria bacterium CG23_combo_of_CG06-09_8_20_14_all_36_12</name>
    <dbReference type="NCBI Taxonomy" id="1974718"/>
    <lineage>
        <taxon>Bacteria</taxon>
        <taxon>Candidatus Nealsoniibacteriota</taxon>
    </lineage>
</organism>
<dbReference type="InterPro" id="IPR014729">
    <property type="entry name" value="Rossmann-like_a/b/a_fold"/>
</dbReference>
<dbReference type="Gene3D" id="3.40.50.620">
    <property type="entry name" value="HUPs"/>
    <property type="match status" value="3"/>
</dbReference>
<evidence type="ECO:0000256" key="9">
    <source>
        <dbReference type="ARBA" id="ARBA00023054"/>
    </source>
</evidence>
<dbReference type="InterPro" id="IPR002300">
    <property type="entry name" value="aa-tRNA-synth_Ia"/>
</dbReference>
<evidence type="ECO:0000256" key="5">
    <source>
        <dbReference type="ARBA" id="ARBA00022598"/>
    </source>
</evidence>
<dbReference type="SUPFAM" id="SSF47323">
    <property type="entry name" value="Anticodon-binding domain of a subclass of class I aminoacyl-tRNA synthetases"/>
    <property type="match status" value="1"/>
</dbReference>
<comment type="caution">
    <text evidence="16">The sequence shown here is derived from an EMBL/GenBank/DDBJ whole genome shotgun (WGS) entry which is preliminary data.</text>
</comment>
<evidence type="ECO:0000313" key="16">
    <source>
        <dbReference type="EMBL" id="PIP24817.1"/>
    </source>
</evidence>
<keyword evidence="7 13" id="KW-0067">ATP-binding</keyword>
<keyword evidence="6 13" id="KW-0547">Nucleotide-binding</keyword>
<evidence type="ECO:0000256" key="2">
    <source>
        <dbReference type="ARBA" id="ARBA00011245"/>
    </source>
</evidence>
<keyword evidence="10 13" id="KW-0030">Aminoacyl-tRNA synthetase</keyword>
<comment type="catalytic activity">
    <reaction evidence="11">
        <text>tRNA(Val) + L-valine + ATP = L-valyl-tRNA(Val) + AMP + diphosphate</text>
        <dbReference type="Rhea" id="RHEA:10704"/>
        <dbReference type="Rhea" id="RHEA-COMP:9672"/>
        <dbReference type="Rhea" id="RHEA-COMP:9708"/>
        <dbReference type="ChEBI" id="CHEBI:30616"/>
        <dbReference type="ChEBI" id="CHEBI:33019"/>
        <dbReference type="ChEBI" id="CHEBI:57762"/>
        <dbReference type="ChEBI" id="CHEBI:78442"/>
        <dbReference type="ChEBI" id="CHEBI:78537"/>
        <dbReference type="ChEBI" id="CHEBI:456215"/>
        <dbReference type="EC" id="6.1.1.9"/>
    </reaction>
</comment>
<dbReference type="InterPro" id="IPR013155">
    <property type="entry name" value="M/V/L/I-tRNA-synth_anticd-bd"/>
</dbReference>
<sequence>MRKQILSKAYNPSEVEGRVYQFWLRTGFFNPDKLPKRHKKPYCIVVPPPNITGTLHMGHALNSTCQDILIRWKRLQGYKTLWLPGTDHAGIATQVAVEKELKKEGLTRFDLGQEKFIERIWQWKEKYGNLILEQFKKLGCSLDWSRTRFTLDKDYIKAVETAFLYYYKKGWIYRGERTINWCPRCTTSLSDLELEYKEEKSKLWYIRYPLKTQINTDKKTDKHRYIVVATTRPETMLGDTAVAVNPRDIRYKNLVGKKVILPLANREISIIADKLVDPKFGTGAVKVTPAHDLTDYEIGLRHNLETVQVIDEEGKITKEAPLPYQGLNVNEARQKVIEDLKDLRLLEKIEDYTHQVPHCDRCKTTIEFILSEQWFLKMDKLAKKAVEAVKSGSIKFHPKRFENGYFDWLKNIKDWCISRQLWWGHKIPISGVEDILDTWFSSALWPLATLGWPIACAQNQKSKIKNQKYCKPRKNSDLAKFYPTNVLSTDRGIINLWVARMVFSGIEFIKKIPFRDVYIHATVLTKEGKRMSKSLGTGIDPINLIEKYGADATRFGIAYQVMRGQDIRFIEDNIVMGRKFCNKVWNATRFVLQQISKSKIKNQKSKIQFKNKNLTTADKKILKALDRTIKLVNQDLESYQFGQATHKLYDFFWHDFCDFYIEKSKKQLSDKIHHGANITTQRILFFVLLNSLKLLHPFMPFITEEIYQKLPIKNKKKCLMVESWPK</sequence>
<dbReference type="GO" id="GO:0006438">
    <property type="term" value="P:valyl-tRNA aminoacylation"/>
    <property type="evidence" value="ECO:0007669"/>
    <property type="project" value="UniProtKB-UniRule"/>
</dbReference>
<comment type="similarity">
    <text evidence="13">Belongs to the class-I aminoacyl-tRNA synthetase family.</text>
</comment>
<evidence type="ECO:0000256" key="11">
    <source>
        <dbReference type="ARBA" id="ARBA00047552"/>
    </source>
</evidence>
<dbReference type="GO" id="GO:0005829">
    <property type="term" value="C:cytosol"/>
    <property type="evidence" value="ECO:0007669"/>
    <property type="project" value="TreeGrafter"/>
</dbReference>
<name>A0A2G9Z021_9BACT</name>
<feature type="domain" description="Aminoacyl-tRNA synthetase class Ia" evidence="14">
    <location>
        <begin position="432"/>
        <end position="568"/>
    </location>
</feature>
<evidence type="ECO:0000259" key="15">
    <source>
        <dbReference type="Pfam" id="PF08264"/>
    </source>
</evidence>
<dbReference type="SUPFAM" id="SSF52374">
    <property type="entry name" value="Nucleotidylyl transferase"/>
    <property type="match status" value="1"/>
</dbReference>
<dbReference type="Gene3D" id="1.10.730.10">
    <property type="entry name" value="Isoleucyl-tRNA Synthetase, Domain 1"/>
    <property type="match status" value="1"/>
</dbReference>
<evidence type="ECO:0000256" key="1">
    <source>
        <dbReference type="ARBA" id="ARBA00004496"/>
    </source>
</evidence>
<reference evidence="16 17" key="1">
    <citation type="submission" date="2017-09" db="EMBL/GenBank/DDBJ databases">
        <title>Depth-based differentiation of microbial function through sediment-hosted aquifers and enrichment of novel symbionts in the deep terrestrial subsurface.</title>
        <authorList>
            <person name="Probst A.J."/>
            <person name="Ladd B."/>
            <person name="Jarett J.K."/>
            <person name="Geller-Mcgrath D.E."/>
            <person name="Sieber C.M."/>
            <person name="Emerson J.B."/>
            <person name="Anantharaman K."/>
            <person name="Thomas B.C."/>
            <person name="Malmstrom R."/>
            <person name="Stieglmeier M."/>
            <person name="Klingl A."/>
            <person name="Woyke T."/>
            <person name="Ryan C.M."/>
            <person name="Banfield J.F."/>
        </authorList>
    </citation>
    <scope>NUCLEOTIDE SEQUENCE [LARGE SCALE GENOMIC DNA]</scope>
    <source>
        <strain evidence="16">CG23_combo_of_CG06-09_8_20_14_all_36_12</strain>
    </source>
</reference>
<comment type="subunit">
    <text evidence="2">Monomer.</text>
</comment>
<dbReference type="InterPro" id="IPR033705">
    <property type="entry name" value="Anticodon_Ia_Val"/>
</dbReference>
<keyword evidence="9" id="KW-0175">Coiled coil</keyword>
<dbReference type="AlphaFoldDB" id="A0A2G9Z021"/>
<proteinExistence type="inferred from homology"/>
<keyword evidence="5 13" id="KW-0436">Ligase</keyword>
<feature type="domain" description="Aminoacyl-tRNA synthetase class Ia" evidence="14">
    <location>
        <begin position="19"/>
        <end position="429"/>
    </location>
</feature>
<dbReference type="PRINTS" id="PR00986">
    <property type="entry name" value="TRNASYNTHVAL"/>
</dbReference>
<evidence type="ECO:0000256" key="12">
    <source>
        <dbReference type="NCBIfam" id="TIGR00422"/>
    </source>
</evidence>
<dbReference type="Gene3D" id="3.90.740.10">
    <property type="entry name" value="Valyl/Leucyl/Isoleucyl-tRNA synthetase, editing domain"/>
    <property type="match status" value="1"/>
</dbReference>
<dbReference type="PROSITE" id="PS00178">
    <property type="entry name" value="AA_TRNA_LIGASE_I"/>
    <property type="match status" value="1"/>
</dbReference>
<dbReference type="Pfam" id="PF00133">
    <property type="entry name" value="tRNA-synt_1"/>
    <property type="match status" value="2"/>
</dbReference>
<dbReference type="InterPro" id="IPR009008">
    <property type="entry name" value="Val/Leu/Ile-tRNA-synth_edit"/>
</dbReference>
<dbReference type="CDD" id="cd07962">
    <property type="entry name" value="Anticodon_Ia_Val"/>
    <property type="match status" value="1"/>
</dbReference>
<evidence type="ECO:0000256" key="6">
    <source>
        <dbReference type="ARBA" id="ARBA00022741"/>
    </source>
</evidence>
<evidence type="ECO:0000256" key="8">
    <source>
        <dbReference type="ARBA" id="ARBA00022917"/>
    </source>
</evidence>
<dbReference type="GO" id="GO:0004832">
    <property type="term" value="F:valine-tRNA ligase activity"/>
    <property type="evidence" value="ECO:0007669"/>
    <property type="project" value="UniProtKB-UniRule"/>
</dbReference>
<keyword evidence="8 13" id="KW-0648">Protein biosynthesis</keyword>
<dbReference type="PANTHER" id="PTHR11946">
    <property type="entry name" value="VALYL-TRNA SYNTHETASES"/>
    <property type="match status" value="1"/>
</dbReference>
<feature type="domain" description="Methionyl/Valyl/Leucyl/Isoleucyl-tRNA synthetase anticodon-binding" evidence="15">
    <location>
        <begin position="618"/>
        <end position="726"/>
    </location>
</feature>
<dbReference type="NCBIfam" id="TIGR00422">
    <property type="entry name" value="valS"/>
    <property type="match status" value="1"/>
</dbReference>
<evidence type="ECO:0000313" key="17">
    <source>
        <dbReference type="Proteomes" id="UP000228681"/>
    </source>
</evidence>
<evidence type="ECO:0000256" key="7">
    <source>
        <dbReference type="ARBA" id="ARBA00022840"/>
    </source>
</evidence>
<dbReference type="SUPFAM" id="SSF50677">
    <property type="entry name" value="ValRS/IleRS/LeuRS editing domain"/>
    <property type="match status" value="1"/>
</dbReference>
<evidence type="ECO:0000256" key="10">
    <source>
        <dbReference type="ARBA" id="ARBA00023146"/>
    </source>
</evidence>
<dbReference type="InterPro" id="IPR001412">
    <property type="entry name" value="aa-tRNA-synth_I_CS"/>
</dbReference>
<protein>
    <recommendedName>
        <fullName evidence="3 12">Valine--tRNA ligase</fullName>
        <ecNumber evidence="3 12">6.1.1.9</ecNumber>
    </recommendedName>
</protein>
<dbReference type="EC" id="6.1.1.9" evidence="3 12"/>